<feature type="domain" description="FAD dependent oxidoreductase" evidence="3">
    <location>
        <begin position="51"/>
        <end position="407"/>
    </location>
</feature>
<sequence>MTTATAARTAPRAAATGPGPAWAAEMTETPFWHAAAPPEPPSGRAPPAEADVAIVGAGFTGLSAALHLAEAGRRVVVLEAGPPGAGASTRNGGMIGWGHKARLAPLAKRYGEGPARAMLREAQTSLNWTRALLGRLPVDALHRQTGRFLGAGSALHFERLAAWARDEAPALGMEVEVVPAAEQAAHIGSELYRGGLYFPNHGLLHPALFHKGLLEAARNAGAEVIDHAAVTAIAGAPGAWRLATAKGPLTARELVWAGNGYAARGGRAFARFARRLIPVPSFIIATEPVGENRMRSLFPGGHAHVDTRAAHSYYRPCPWGERILWGGRASLLPLPPRVAAARLRDQMLSVYPELGDLRLTHSWTGNVAFSFDGVPHIGQIDGVWHACGYNGSGVAMAPYLGMRLAERLLGPDQGGAVRGSTGFDAARFRAQPLYGGNPWFLRGLEIYYRTRERLEGVARIPRN</sequence>
<dbReference type="PANTHER" id="PTHR13847:SF281">
    <property type="entry name" value="FAD DEPENDENT OXIDOREDUCTASE DOMAIN-CONTAINING PROTEIN"/>
    <property type="match status" value="1"/>
</dbReference>
<feature type="region of interest" description="Disordered" evidence="2">
    <location>
        <begin position="1"/>
        <end position="48"/>
    </location>
</feature>
<evidence type="ECO:0000256" key="2">
    <source>
        <dbReference type="SAM" id="MobiDB-lite"/>
    </source>
</evidence>
<dbReference type="RefSeq" id="WP_285674014.1">
    <property type="nucleotide sequence ID" value="NZ_BSYI01000045.1"/>
</dbReference>
<proteinExistence type="predicted"/>
<organism evidence="4 5">
    <name type="scientific">Paralimibaculum aggregatum</name>
    <dbReference type="NCBI Taxonomy" id="3036245"/>
    <lineage>
        <taxon>Bacteria</taxon>
        <taxon>Pseudomonadati</taxon>
        <taxon>Pseudomonadota</taxon>
        <taxon>Alphaproteobacteria</taxon>
        <taxon>Rhodobacterales</taxon>
        <taxon>Paracoccaceae</taxon>
        <taxon>Paralimibaculum</taxon>
    </lineage>
</organism>
<dbReference type="SUPFAM" id="SSF51905">
    <property type="entry name" value="FAD/NAD(P)-binding domain"/>
    <property type="match status" value="1"/>
</dbReference>
<accession>A0ABQ6LQI6</accession>
<dbReference type="InterPro" id="IPR036188">
    <property type="entry name" value="FAD/NAD-bd_sf"/>
</dbReference>
<evidence type="ECO:0000313" key="5">
    <source>
        <dbReference type="Proteomes" id="UP001239909"/>
    </source>
</evidence>
<comment type="caution">
    <text evidence="4">The sequence shown here is derived from an EMBL/GenBank/DDBJ whole genome shotgun (WGS) entry which is preliminary data.</text>
</comment>
<reference evidence="4 5" key="1">
    <citation type="submission" date="2023-04" db="EMBL/GenBank/DDBJ databases">
        <title>Marinoamorphus aggregata gen. nov., sp. Nov., isolate from tissue of brittle star Ophioplocus japonicus.</title>
        <authorList>
            <person name="Kawano K."/>
            <person name="Sawayama S."/>
            <person name="Nakagawa S."/>
        </authorList>
    </citation>
    <scope>NUCLEOTIDE SEQUENCE [LARGE SCALE GENOMIC DNA]</scope>
    <source>
        <strain evidence="4 5">NKW23</strain>
    </source>
</reference>
<dbReference type="InterPro" id="IPR006076">
    <property type="entry name" value="FAD-dep_OxRdtase"/>
</dbReference>
<evidence type="ECO:0000313" key="4">
    <source>
        <dbReference type="EMBL" id="GMG84860.1"/>
    </source>
</evidence>
<dbReference type="Pfam" id="PF01266">
    <property type="entry name" value="DAO"/>
    <property type="match status" value="1"/>
</dbReference>
<name>A0ABQ6LQI6_9RHOB</name>
<keyword evidence="5" id="KW-1185">Reference proteome</keyword>
<dbReference type="PANTHER" id="PTHR13847">
    <property type="entry name" value="SARCOSINE DEHYDROGENASE-RELATED"/>
    <property type="match status" value="1"/>
</dbReference>
<dbReference type="Gene3D" id="3.50.50.60">
    <property type="entry name" value="FAD/NAD(P)-binding domain"/>
    <property type="match status" value="1"/>
</dbReference>
<protein>
    <submittedName>
        <fullName evidence="4">FAD-dependent oxidoreductase</fullName>
    </submittedName>
</protein>
<evidence type="ECO:0000256" key="1">
    <source>
        <dbReference type="ARBA" id="ARBA00023002"/>
    </source>
</evidence>
<dbReference type="EMBL" id="BSYI01000045">
    <property type="protein sequence ID" value="GMG84860.1"/>
    <property type="molecule type" value="Genomic_DNA"/>
</dbReference>
<dbReference type="Gene3D" id="3.30.9.10">
    <property type="entry name" value="D-Amino Acid Oxidase, subunit A, domain 2"/>
    <property type="match status" value="1"/>
</dbReference>
<gene>
    <name evidence="4" type="ORF">LNKW23_40760</name>
</gene>
<evidence type="ECO:0000259" key="3">
    <source>
        <dbReference type="Pfam" id="PF01266"/>
    </source>
</evidence>
<keyword evidence="1" id="KW-0560">Oxidoreductase</keyword>
<dbReference type="Proteomes" id="UP001239909">
    <property type="component" value="Unassembled WGS sequence"/>
</dbReference>
<feature type="compositionally biased region" description="Low complexity" evidence="2">
    <location>
        <begin position="1"/>
        <end position="24"/>
    </location>
</feature>